<comment type="caution">
    <text evidence="6">The sequence shown here is derived from an EMBL/GenBank/DDBJ whole genome shotgun (WGS) entry which is preliminary data.</text>
</comment>
<dbReference type="EMBL" id="DRLF01000283">
    <property type="protein sequence ID" value="HEC06794.1"/>
    <property type="molecule type" value="Genomic_DNA"/>
</dbReference>
<dbReference type="Proteomes" id="UP000886339">
    <property type="component" value="Unassembled WGS sequence"/>
</dbReference>
<dbReference type="InterPro" id="IPR023010">
    <property type="entry name" value="GcvPA"/>
</dbReference>
<accession>A0A831RXC7</accession>
<dbReference type="GO" id="GO:0019464">
    <property type="term" value="P:glycine decarboxylation via glycine cleavage system"/>
    <property type="evidence" value="ECO:0007669"/>
    <property type="project" value="UniProtKB-UniRule"/>
</dbReference>
<dbReference type="GO" id="GO:0004375">
    <property type="term" value="F:glycine dehydrogenase (decarboxylating) activity"/>
    <property type="evidence" value="ECO:0007669"/>
    <property type="project" value="UniProtKB-EC"/>
</dbReference>
<evidence type="ECO:0000256" key="4">
    <source>
        <dbReference type="HAMAP-Rule" id="MF_00712"/>
    </source>
</evidence>
<dbReference type="InterPro" id="IPR049315">
    <property type="entry name" value="GDC-P_N"/>
</dbReference>
<comment type="subunit">
    <text evidence="4">The glycine cleavage system is composed of four proteins: P, T, L and H. In this organism, the P 'protein' is a heterodimer of two subunits.</text>
</comment>
<dbReference type="PANTHER" id="PTHR42806:SF1">
    <property type="entry name" value="GLYCINE DEHYDROGENASE (DECARBOXYLATING)"/>
    <property type="match status" value="1"/>
</dbReference>
<dbReference type="PIRSF" id="PIRSF006815">
    <property type="entry name" value="GcvPA"/>
    <property type="match status" value="1"/>
</dbReference>
<evidence type="ECO:0000256" key="1">
    <source>
        <dbReference type="ARBA" id="ARBA00003788"/>
    </source>
</evidence>
<evidence type="ECO:0000256" key="3">
    <source>
        <dbReference type="ARBA" id="ARBA00049026"/>
    </source>
</evidence>
<dbReference type="SUPFAM" id="SSF53383">
    <property type="entry name" value="PLP-dependent transferases"/>
    <property type="match status" value="1"/>
</dbReference>
<dbReference type="Pfam" id="PF02347">
    <property type="entry name" value="GDC-P"/>
    <property type="match status" value="1"/>
</dbReference>
<dbReference type="GO" id="GO:0009116">
    <property type="term" value="P:nucleoside metabolic process"/>
    <property type="evidence" value="ECO:0007669"/>
    <property type="project" value="InterPro"/>
</dbReference>
<organism evidence="6">
    <name type="scientific">Thiolapillus brandeum</name>
    <dbReference type="NCBI Taxonomy" id="1076588"/>
    <lineage>
        <taxon>Bacteria</taxon>
        <taxon>Pseudomonadati</taxon>
        <taxon>Pseudomonadota</taxon>
        <taxon>Gammaproteobacteria</taxon>
        <taxon>Chromatiales</taxon>
        <taxon>Sedimenticolaceae</taxon>
        <taxon>Thiolapillus</taxon>
    </lineage>
</organism>
<feature type="domain" description="Glycine cleavage system P-protein N-terminal" evidence="5">
    <location>
        <begin position="3"/>
        <end position="441"/>
    </location>
</feature>
<comment type="function">
    <text evidence="1 4">The glycine cleavage system catalyzes the degradation of glycine. The P protein binds the alpha-amino group of glycine through its pyridoxal phosphate cofactor; CO(2) is released and the remaining methylamine moiety is then transferred to the lipoamide cofactor of the H protein.</text>
</comment>
<comment type="similarity">
    <text evidence="4">Belongs to the GcvP family. N-terminal subunit subfamily.</text>
</comment>
<dbReference type="InterPro" id="IPR015422">
    <property type="entry name" value="PyrdxlP-dep_Trfase_small"/>
</dbReference>
<dbReference type="EC" id="1.4.4.2" evidence="4"/>
<dbReference type="Gene3D" id="3.40.640.10">
    <property type="entry name" value="Type I PLP-dependent aspartate aminotransferase-like (Major domain)"/>
    <property type="match status" value="1"/>
</dbReference>
<dbReference type="Gene3D" id="3.90.1150.10">
    <property type="entry name" value="Aspartate Aminotransferase, domain 1"/>
    <property type="match status" value="1"/>
</dbReference>
<dbReference type="NCBIfam" id="NF001696">
    <property type="entry name" value="PRK00451.1"/>
    <property type="match status" value="1"/>
</dbReference>
<name>A0A831RXC7_9GAMM</name>
<keyword evidence="2 4" id="KW-0560">Oxidoreductase</keyword>
<evidence type="ECO:0000313" key="6">
    <source>
        <dbReference type="EMBL" id="HEC06794.1"/>
    </source>
</evidence>
<protein>
    <recommendedName>
        <fullName evidence="4">Probable glycine dehydrogenase (decarboxylating) subunit 1</fullName>
        <ecNumber evidence="4">1.4.4.2</ecNumber>
    </recommendedName>
    <alternativeName>
        <fullName evidence="4">Glycine cleavage system P-protein subunit 1</fullName>
    </alternativeName>
    <alternativeName>
        <fullName evidence="4">Glycine decarboxylase subunit 1</fullName>
    </alternativeName>
    <alternativeName>
        <fullName evidence="4">Glycine dehydrogenase (aminomethyl-transferring) subunit 1</fullName>
    </alternativeName>
</protein>
<dbReference type="PANTHER" id="PTHR42806">
    <property type="entry name" value="GLYCINE CLEAVAGE SYSTEM P-PROTEIN"/>
    <property type="match status" value="1"/>
</dbReference>
<dbReference type="InterPro" id="IPR015424">
    <property type="entry name" value="PyrdxlP-dep_Trfase"/>
</dbReference>
<reference evidence="6" key="1">
    <citation type="journal article" date="2020" name="mSystems">
        <title>Genome- and Community-Level Interaction Insights into Carbon Utilization and Element Cycling Functions of Hydrothermarchaeota in Hydrothermal Sediment.</title>
        <authorList>
            <person name="Zhou Z."/>
            <person name="Liu Y."/>
            <person name="Xu W."/>
            <person name="Pan J."/>
            <person name="Luo Z.H."/>
            <person name="Li M."/>
        </authorList>
    </citation>
    <scope>NUCLEOTIDE SEQUENCE [LARGE SCALE GENOMIC DNA]</scope>
    <source>
        <strain evidence="6">HyVt-458</strain>
    </source>
</reference>
<evidence type="ECO:0000259" key="5">
    <source>
        <dbReference type="Pfam" id="PF02347"/>
    </source>
</evidence>
<dbReference type="AlphaFoldDB" id="A0A831RXC7"/>
<dbReference type="CDD" id="cd00613">
    <property type="entry name" value="GDC-P"/>
    <property type="match status" value="1"/>
</dbReference>
<proteinExistence type="inferred from homology"/>
<dbReference type="InterPro" id="IPR015421">
    <property type="entry name" value="PyrdxlP-dep_Trfase_major"/>
</dbReference>
<dbReference type="HAMAP" id="MF_00712">
    <property type="entry name" value="GcvPA"/>
    <property type="match status" value="1"/>
</dbReference>
<evidence type="ECO:0000256" key="2">
    <source>
        <dbReference type="ARBA" id="ARBA00023002"/>
    </source>
</evidence>
<sequence length="466" mass="50895">MPFIPHTDKEVRQMLDVIGAESIDDLFDEIPDALRCGSLESLGDGLWEQEISTLMQEKAREDGQPLCFIGAGAYDHHIPAAVWQLATRGEYYTAYTPYQAEASQGTLQLLYEYQSMMTELMAMDVSNASLYDGASALAEAVLMAVRANRKSKSRRILIPRALHPHYRATVHTLVKNQGIELVEVAYDDKTGQTSLDDLNRHKGGDFAALVIPQPNFFGVLEDVDVLAGWAQANGMLSIAVVNPLAMALLTPPGEWGPQGVDICCGEGQPLGAPLSSGGPYFGFMCCSQKLVRQMPGRIIGRTVDLDGREGFALTLQAREQHIRRSKATSNICTNQGLMVTAATIHMSLMGAEGLSRIARRCHGNLQLLVGKLTGLGEIEPRFSGSVFHEAVLTLPMETRQVLRTLAAHNVLGGFDLATHYPELGNALLICATENRSGNDMDKYRLKMEQVLASRRQGACATMAKFD</sequence>
<comment type="catalytic activity">
    <reaction evidence="3 4">
        <text>N(6)-[(R)-lipoyl]-L-lysyl-[glycine-cleavage complex H protein] + glycine + H(+) = N(6)-[(R)-S(8)-aminomethyldihydrolipoyl]-L-lysyl-[glycine-cleavage complex H protein] + CO2</text>
        <dbReference type="Rhea" id="RHEA:24304"/>
        <dbReference type="Rhea" id="RHEA-COMP:10494"/>
        <dbReference type="Rhea" id="RHEA-COMP:10495"/>
        <dbReference type="ChEBI" id="CHEBI:15378"/>
        <dbReference type="ChEBI" id="CHEBI:16526"/>
        <dbReference type="ChEBI" id="CHEBI:57305"/>
        <dbReference type="ChEBI" id="CHEBI:83099"/>
        <dbReference type="ChEBI" id="CHEBI:83143"/>
        <dbReference type="EC" id="1.4.4.2"/>
    </reaction>
</comment>
<gene>
    <name evidence="4" type="primary">gcvPA</name>
    <name evidence="6" type="ORF">ENJ12_08080</name>
</gene>
<dbReference type="InterPro" id="IPR020581">
    <property type="entry name" value="GDC_P"/>
</dbReference>